<organism evidence="1">
    <name type="scientific">Ackermannviridae sp</name>
    <dbReference type="NCBI Taxonomy" id="2831612"/>
    <lineage>
        <taxon>Viruses</taxon>
        <taxon>Duplodnaviria</taxon>
        <taxon>Heunggongvirae</taxon>
        <taxon>Uroviricota</taxon>
        <taxon>Caudoviricetes</taxon>
        <taxon>Pantevenvirales</taxon>
        <taxon>Ackermannviridae</taxon>
    </lineage>
</organism>
<reference evidence="1" key="1">
    <citation type="journal article" date="2021" name="Proc. Natl. Acad. Sci. U.S.A.">
        <title>A Catalog of Tens of Thousands of Viruses from Human Metagenomes Reveals Hidden Associations with Chronic Diseases.</title>
        <authorList>
            <person name="Tisza M.J."/>
            <person name="Buck C.B."/>
        </authorList>
    </citation>
    <scope>NUCLEOTIDE SEQUENCE</scope>
    <source>
        <strain evidence="1">CtASH1</strain>
    </source>
</reference>
<sequence>MLRRKFLQHGSWCIDETMLIIRLMNDEEISINQSKNMKKIGRIGFRVVSVYEVEECEVPDHVYESFKKLEEMGVDEISNFSSDDDECRVYDYIMRNYDSPHESITCEVKLDEISLDENY</sequence>
<evidence type="ECO:0000313" key="1">
    <source>
        <dbReference type="EMBL" id="DAG98019.1"/>
    </source>
</evidence>
<protein>
    <submittedName>
        <fullName evidence="1">Uncharacterized protein</fullName>
    </submittedName>
</protein>
<dbReference type="EMBL" id="BK035393">
    <property type="protein sequence ID" value="DAG98019.1"/>
    <property type="molecule type" value="Genomic_DNA"/>
</dbReference>
<name>A0A8S5VTT9_9CAUD</name>
<accession>A0A8S5VTT9</accession>
<proteinExistence type="predicted"/>